<evidence type="ECO:0000313" key="2">
    <source>
        <dbReference type="Proteomes" id="UP001234297"/>
    </source>
</evidence>
<name>A0ACC2K7J8_PERAE</name>
<evidence type="ECO:0000313" key="1">
    <source>
        <dbReference type="EMBL" id="KAJ8617086.1"/>
    </source>
</evidence>
<sequence>MSPQPQPTQQQSRIDLADLKGQIVKKIGQDRALSYFSYLNRLLSQKLGKTEFDKLCRLTLGRENLPLHNQLIQSILKNACHGRVPPPIPKRVSKPVRVIGKRSPLKDDGCLSIGAISSMTPNSTLTIGSNEDALPLSPCEFGSGICDQRPRDAQSEAFGTNGKASFTSHQPRSNKEALGKSVAENGDPYPCDLQRPMQHHQGLAEQPAGKWDVSLPSPNKMPQIKWSPHEQYPVHSKGSGAIIVGKDGEEMNQNNSANSGRIVLQAPLGISFCHANRDGACRALPVASSSSTSSRVTNFVDSGQLSDTETLRKRMEQIVGAAGLDGVTLDCANLLNNCLDVYLKRLITSCIELVGARSGHAPIKHSVYNQQLHRKLINGVTPGYQMHLQSSSGILGLTKGEKSHRPISFLDFKVAMELNTQQLGQDWPRLLEKICLHAWEE</sequence>
<dbReference type="Proteomes" id="UP001234297">
    <property type="component" value="Chromosome 4"/>
</dbReference>
<reference evidence="1 2" key="1">
    <citation type="journal article" date="2022" name="Hortic Res">
        <title>A haplotype resolved chromosomal level avocado genome allows analysis of novel avocado genes.</title>
        <authorList>
            <person name="Nath O."/>
            <person name="Fletcher S.J."/>
            <person name="Hayward A."/>
            <person name="Shaw L.M."/>
            <person name="Masouleh A.K."/>
            <person name="Furtado A."/>
            <person name="Henry R.J."/>
            <person name="Mitter N."/>
        </authorList>
    </citation>
    <scope>NUCLEOTIDE SEQUENCE [LARGE SCALE GENOMIC DNA]</scope>
    <source>
        <strain evidence="2">cv. Hass</strain>
    </source>
</reference>
<protein>
    <submittedName>
        <fullName evidence="1">Uncharacterized protein</fullName>
    </submittedName>
</protein>
<accession>A0ACC2K7J8</accession>
<dbReference type="EMBL" id="CM056812">
    <property type="protein sequence ID" value="KAJ8617086.1"/>
    <property type="molecule type" value="Genomic_DNA"/>
</dbReference>
<comment type="caution">
    <text evidence="1">The sequence shown here is derived from an EMBL/GenBank/DDBJ whole genome shotgun (WGS) entry which is preliminary data.</text>
</comment>
<organism evidence="1 2">
    <name type="scientific">Persea americana</name>
    <name type="common">Avocado</name>
    <dbReference type="NCBI Taxonomy" id="3435"/>
    <lineage>
        <taxon>Eukaryota</taxon>
        <taxon>Viridiplantae</taxon>
        <taxon>Streptophyta</taxon>
        <taxon>Embryophyta</taxon>
        <taxon>Tracheophyta</taxon>
        <taxon>Spermatophyta</taxon>
        <taxon>Magnoliopsida</taxon>
        <taxon>Magnoliidae</taxon>
        <taxon>Laurales</taxon>
        <taxon>Lauraceae</taxon>
        <taxon>Persea</taxon>
    </lineage>
</organism>
<keyword evidence="2" id="KW-1185">Reference proteome</keyword>
<proteinExistence type="predicted"/>
<gene>
    <name evidence="1" type="ORF">MRB53_013272</name>
</gene>